<evidence type="ECO:0000313" key="5">
    <source>
        <dbReference type="Proteomes" id="UP000595349"/>
    </source>
</evidence>
<dbReference type="PANTHER" id="PTHR42949:SF3">
    <property type="entry name" value="ANAEROBIC GLYCEROL-3-PHOSPHATE DEHYDROGENASE SUBUNIT B"/>
    <property type="match status" value="1"/>
</dbReference>
<feature type="domain" description="BFD-like [2Fe-2S]-binding" evidence="3">
    <location>
        <begin position="5"/>
        <end position="54"/>
    </location>
</feature>
<feature type="region of interest" description="Disordered" evidence="2">
    <location>
        <begin position="62"/>
        <end position="91"/>
    </location>
</feature>
<protein>
    <submittedName>
        <fullName evidence="4">(2Fe-2S)-binding protein</fullName>
    </submittedName>
</protein>
<dbReference type="PANTHER" id="PTHR42949">
    <property type="entry name" value="ANAEROBIC GLYCEROL-3-PHOSPHATE DEHYDROGENASE SUBUNIT B"/>
    <property type="match status" value="1"/>
</dbReference>
<dbReference type="InterPro" id="IPR041854">
    <property type="entry name" value="BFD-like_2Fe2S-bd_dom_sf"/>
</dbReference>
<accession>A0A7T7CF03</accession>
<reference evidence="4 5" key="1">
    <citation type="submission" date="2020-06" db="EMBL/GenBank/DDBJ databases">
        <title>Genomic analysis of Salicibibacter sp. NKC21-4.</title>
        <authorList>
            <person name="Oh Y.J."/>
        </authorList>
    </citation>
    <scope>NUCLEOTIDE SEQUENCE [LARGE SCALE GENOMIC DNA]</scope>
    <source>
        <strain evidence="4 5">NKC21-4</strain>
    </source>
</reference>
<dbReference type="EMBL" id="CP054706">
    <property type="protein sequence ID" value="QQK79625.1"/>
    <property type="molecule type" value="Genomic_DNA"/>
</dbReference>
<dbReference type="Proteomes" id="UP000595349">
    <property type="component" value="Chromosome"/>
</dbReference>
<gene>
    <name evidence="4" type="ORF">HUG20_06860</name>
</gene>
<dbReference type="KEGG" id="scib:HUG20_06860"/>
<dbReference type="InterPro" id="IPR007419">
    <property type="entry name" value="BFD-like_2Fe2S-bd_dom"/>
</dbReference>
<dbReference type="Pfam" id="PF04324">
    <property type="entry name" value="Fer2_BFD"/>
    <property type="match status" value="1"/>
</dbReference>
<evidence type="ECO:0000256" key="2">
    <source>
        <dbReference type="SAM" id="MobiDB-lite"/>
    </source>
</evidence>
<evidence type="ECO:0000313" key="4">
    <source>
        <dbReference type="EMBL" id="QQK79625.1"/>
    </source>
</evidence>
<dbReference type="GO" id="GO:0016491">
    <property type="term" value="F:oxidoreductase activity"/>
    <property type="evidence" value="ECO:0007669"/>
    <property type="project" value="UniProtKB-KW"/>
</dbReference>
<evidence type="ECO:0000256" key="1">
    <source>
        <dbReference type="ARBA" id="ARBA00023002"/>
    </source>
</evidence>
<feature type="compositionally biased region" description="Polar residues" evidence="2">
    <location>
        <begin position="82"/>
        <end position="91"/>
    </location>
</feature>
<dbReference type="CDD" id="cd19946">
    <property type="entry name" value="GlpA-like_Fer2_BFD-like"/>
    <property type="match status" value="1"/>
</dbReference>
<dbReference type="Gene3D" id="1.10.10.1100">
    <property type="entry name" value="BFD-like [2Fe-2S]-binding domain"/>
    <property type="match status" value="1"/>
</dbReference>
<organism evidence="4 5">
    <name type="scientific">Salicibibacter cibi</name>
    <dbReference type="NCBI Taxonomy" id="2743001"/>
    <lineage>
        <taxon>Bacteria</taxon>
        <taxon>Bacillati</taxon>
        <taxon>Bacillota</taxon>
        <taxon>Bacilli</taxon>
        <taxon>Bacillales</taxon>
        <taxon>Bacillaceae</taxon>
        <taxon>Salicibibacter</taxon>
    </lineage>
</organism>
<dbReference type="AlphaFoldDB" id="A0A7T7CF03"/>
<evidence type="ECO:0000259" key="3">
    <source>
        <dbReference type="Pfam" id="PF04324"/>
    </source>
</evidence>
<proteinExistence type="predicted"/>
<keyword evidence="5" id="KW-1185">Reference proteome</keyword>
<dbReference type="InterPro" id="IPR051691">
    <property type="entry name" value="Metab_Enz_Cyan_OpOx_G3PDH"/>
</dbReference>
<dbReference type="RefSeq" id="WP_200089534.1">
    <property type="nucleotide sequence ID" value="NZ_CP054706.1"/>
</dbReference>
<keyword evidence="1" id="KW-0560">Oxidoreductase</keyword>
<name>A0A7T7CF03_9BACI</name>
<sequence>MQDVIICRCEEVYYREIMKAIEQGSATSKEIKLQTRAGMGICQGRTCRPLIEQTVAMHTNEEIPDSSRLTHSNPIRPITLTDLANNTKRDE</sequence>